<organism evidence="2 3">
    <name type="scientific">Faecalibacterium prausnitzii</name>
    <dbReference type="NCBI Taxonomy" id="853"/>
    <lineage>
        <taxon>Bacteria</taxon>
        <taxon>Bacillati</taxon>
        <taxon>Bacillota</taxon>
        <taxon>Clostridia</taxon>
        <taxon>Eubacteriales</taxon>
        <taxon>Oscillospiraceae</taxon>
        <taxon>Faecalibacterium</taxon>
    </lineage>
</organism>
<dbReference type="OrthoDB" id="1863831at2"/>
<evidence type="ECO:0000313" key="3">
    <source>
        <dbReference type="Proteomes" id="UP000095649"/>
    </source>
</evidence>
<accession>A0A173T1W7</accession>
<reference evidence="2 3" key="1">
    <citation type="submission" date="2015-09" db="EMBL/GenBank/DDBJ databases">
        <authorList>
            <consortium name="Pathogen Informatics"/>
        </authorList>
    </citation>
    <scope>NUCLEOTIDE SEQUENCE [LARGE SCALE GENOMIC DNA]</scope>
    <source>
        <strain evidence="2 3">2789STDY5834970</strain>
    </source>
</reference>
<dbReference type="Proteomes" id="UP000095649">
    <property type="component" value="Unassembled WGS sequence"/>
</dbReference>
<dbReference type="EMBL" id="CYXN01000008">
    <property type="protein sequence ID" value="CUM95875.1"/>
    <property type="molecule type" value="Genomic_DNA"/>
</dbReference>
<feature type="region of interest" description="Disordered" evidence="1">
    <location>
        <begin position="1"/>
        <end position="72"/>
    </location>
</feature>
<dbReference type="RefSeq" id="WP_055185847.1">
    <property type="nucleotide sequence ID" value="NZ_CYXN01000008.1"/>
</dbReference>
<sequence length="133" mass="14230">MNSLEPFIRHELENQPGTAAAPQASSTRKSPPLGNMPLQPSAAPDTPGTQLPPPEEPQPEKPGIPMTDGTPMACRQKNAAAFLAGDVQTSVMAHYAPGLFSTKQKLHSRHPAPDEDTAAVLELVEWREDAPYG</sequence>
<dbReference type="AlphaFoldDB" id="A0A173T1W7"/>
<evidence type="ECO:0000256" key="1">
    <source>
        <dbReference type="SAM" id="MobiDB-lite"/>
    </source>
</evidence>
<proteinExistence type="predicted"/>
<gene>
    <name evidence="2" type="ORF">ERS852582_01296</name>
</gene>
<protein>
    <submittedName>
        <fullName evidence="2">Uncharacterized protein</fullName>
    </submittedName>
</protein>
<name>A0A173T1W7_9FIRM</name>
<evidence type="ECO:0000313" key="2">
    <source>
        <dbReference type="EMBL" id="CUM95875.1"/>
    </source>
</evidence>
<feature type="compositionally biased region" description="Pro residues" evidence="1">
    <location>
        <begin position="50"/>
        <end position="62"/>
    </location>
</feature>